<keyword evidence="2 7" id="KW-0436">Ligase</keyword>
<comment type="function">
    <text evidence="7">Allows the formation of correctly charged Gln-tRNA(Gln) through the transamidation of misacylated Glu-tRNA(Gln) in the mitochondria. The reaction takes place in the presence of glutamine and ATP through an activated gamma-phospho-Glu-tRNA(Gln).</text>
</comment>
<dbReference type="GO" id="GO:0005524">
    <property type="term" value="F:ATP binding"/>
    <property type="evidence" value="ECO:0007669"/>
    <property type="project" value="UniProtKB-KW"/>
</dbReference>
<evidence type="ECO:0000313" key="9">
    <source>
        <dbReference type="EMBL" id="KOS14306.1"/>
    </source>
</evidence>
<dbReference type="VEuPathDB" id="FungiDB:Malapachy_4241"/>
<dbReference type="Pfam" id="PF02637">
    <property type="entry name" value="GatB_Yqey"/>
    <property type="match status" value="1"/>
</dbReference>
<dbReference type="NCBIfam" id="TIGR00133">
    <property type="entry name" value="gatB"/>
    <property type="match status" value="1"/>
</dbReference>
<evidence type="ECO:0000259" key="8">
    <source>
        <dbReference type="SMART" id="SM00845"/>
    </source>
</evidence>
<dbReference type="STRING" id="77020.A0A0M8MKI9"/>
<gene>
    <name evidence="9" type="ORF">Malapachy_4241</name>
</gene>
<dbReference type="EC" id="6.3.5.-" evidence="7"/>
<dbReference type="SUPFAM" id="SSF89095">
    <property type="entry name" value="GatB/YqeY motif"/>
    <property type="match status" value="1"/>
</dbReference>
<dbReference type="PANTHER" id="PTHR11659">
    <property type="entry name" value="GLUTAMYL-TRNA GLN AMIDOTRANSFERASE SUBUNIT B MITOCHONDRIAL AND PROKARYOTIC PET112-RELATED"/>
    <property type="match status" value="1"/>
</dbReference>
<dbReference type="Proteomes" id="UP000037751">
    <property type="component" value="Unassembled WGS sequence"/>
</dbReference>
<dbReference type="GeneID" id="28730568"/>
<proteinExistence type="inferred from homology"/>
<keyword evidence="9" id="KW-0808">Transferase</keyword>
<keyword evidence="4 7" id="KW-0067">ATP-binding</keyword>
<reference evidence="9 10" key="1">
    <citation type="submission" date="2015-07" db="EMBL/GenBank/DDBJ databases">
        <title>Draft Genome Sequence of Malassezia furfur CBS1878 and Malassezia pachydermatis CBS1879.</title>
        <authorList>
            <person name="Triana S."/>
            <person name="Ohm R."/>
            <person name="Gonzalez A."/>
            <person name="DeCock H."/>
            <person name="Restrepo S."/>
            <person name="Celis A."/>
        </authorList>
    </citation>
    <scope>NUCLEOTIDE SEQUENCE [LARGE SCALE GENOMIC DNA]</scope>
    <source>
        <strain evidence="9 10">CBS 1879</strain>
    </source>
</reference>
<dbReference type="GO" id="GO:0070681">
    <property type="term" value="P:glutaminyl-tRNAGln biosynthesis via transamidation"/>
    <property type="evidence" value="ECO:0007669"/>
    <property type="project" value="UniProtKB-UniRule"/>
</dbReference>
<keyword evidence="7" id="KW-0496">Mitochondrion</keyword>
<feature type="domain" description="Asn/Gln amidotransferase" evidence="8">
    <location>
        <begin position="395"/>
        <end position="549"/>
    </location>
</feature>
<evidence type="ECO:0000256" key="7">
    <source>
        <dbReference type="HAMAP-Rule" id="MF_03147"/>
    </source>
</evidence>
<dbReference type="OrthoDB" id="1722066at2759"/>
<evidence type="ECO:0000256" key="5">
    <source>
        <dbReference type="ARBA" id="ARBA00022917"/>
    </source>
</evidence>
<organism evidence="9 10">
    <name type="scientific">Malassezia pachydermatis</name>
    <dbReference type="NCBI Taxonomy" id="77020"/>
    <lineage>
        <taxon>Eukaryota</taxon>
        <taxon>Fungi</taxon>
        <taxon>Dikarya</taxon>
        <taxon>Basidiomycota</taxon>
        <taxon>Ustilaginomycotina</taxon>
        <taxon>Malasseziomycetes</taxon>
        <taxon>Malasseziales</taxon>
        <taxon>Malasseziaceae</taxon>
        <taxon>Malassezia</taxon>
    </lineage>
</organism>
<dbReference type="Pfam" id="PF02934">
    <property type="entry name" value="GatB_N"/>
    <property type="match status" value="1"/>
</dbReference>
<keyword evidence="10" id="KW-1185">Reference proteome</keyword>
<dbReference type="EMBL" id="LGAV01000004">
    <property type="protein sequence ID" value="KOS14306.1"/>
    <property type="molecule type" value="Genomic_DNA"/>
</dbReference>
<protein>
    <recommendedName>
        <fullName evidence="7">Glutamyl-tRNA(Gln) amidotransferase subunit B, mitochondrial</fullName>
        <shortName evidence="7">Glu-AdT subunit B</shortName>
        <ecNumber evidence="7">6.3.5.-</ecNumber>
    </recommendedName>
</protein>
<comment type="caution">
    <text evidence="9">The sequence shown here is derived from an EMBL/GenBank/DDBJ whole genome shotgun (WGS) entry which is preliminary data.</text>
</comment>
<dbReference type="GO" id="GO:0016740">
    <property type="term" value="F:transferase activity"/>
    <property type="evidence" value="ECO:0007669"/>
    <property type="project" value="UniProtKB-KW"/>
</dbReference>
<comment type="subcellular location">
    <subcellularLocation>
        <location evidence="7">Mitochondrion</location>
    </subcellularLocation>
</comment>
<evidence type="ECO:0000256" key="1">
    <source>
        <dbReference type="ARBA" id="ARBA00005306"/>
    </source>
</evidence>
<dbReference type="GO" id="GO:0050567">
    <property type="term" value="F:glutaminyl-tRNA synthase (glutamine-hydrolyzing) activity"/>
    <property type="evidence" value="ECO:0007669"/>
    <property type="project" value="UniProtKB-UniRule"/>
</dbReference>
<comment type="catalytic activity">
    <reaction evidence="6 7">
        <text>L-glutamyl-tRNA(Gln) + L-glutamine + ATP + H2O = L-glutaminyl-tRNA(Gln) + L-glutamate + ADP + phosphate + H(+)</text>
        <dbReference type="Rhea" id="RHEA:17521"/>
        <dbReference type="Rhea" id="RHEA-COMP:9681"/>
        <dbReference type="Rhea" id="RHEA-COMP:9684"/>
        <dbReference type="ChEBI" id="CHEBI:15377"/>
        <dbReference type="ChEBI" id="CHEBI:15378"/>
        <dbReference type="ChEBI" id="CHEBI:29985"/>
        <dbReference type="ChEBI" id="CHEBI:30616"/>
        <dbReference type="ChEBI" id="CHEBI:43474"/>
        <dbReference type="ChEBI" id="CHEBI:58359"/>
        <dbReference type="ChEBI" id="CHEBI:78520"/>
        <dbReference type="ChEBI" id="CHEBI:78521"/>
        <dbReference type="ChEBI" id="CHEBI:456216"/>
    </reaction>
</comment>
<dbReference type="NCBIfam" id="NF004012">
    <property type="entry name" value="PRK05477.1-2"/>
    <property type="match status" value="1"/>
</dbReference>
<dbReference type="GO" id="GO:0032543">
    <property type="term" value="P:mitochondrial translation"/>
    <property type="evidence" value="ECO:0007669"/>
    <property type="project" value="UniProtKB-UniRule"/>
</dbReference>
<sequence length="553" mass="61321">MVLARWSVYVRGFHTTARHLAKGKKSKGADAKRQLLPPGWEAVIGIECHAQLKAPTKLFSATPPPALHDAPNTHVAPFDAGFPGTLPCLQHGAVTAAIKAALALRCHIEPRSFFDRKHYFYADLPAAYQITQKRKPFAHSGTVSIRFEDGYLASPDDALDVPIEQLQLEQDTAKSTYVATDADAHVTLLDYSRAGVALVEIVSAPVFRSSEQAGAYVRKLRQLLRCVGASDGNMNEGSLRCDANVSIHKIGEPFGARCEIKNLNSVKFMMHALDYEIERQYAQISAGKSIVQETRGFDEARGTTHSLRRKEDAVDYRFMPEANVGPLLITKAQVEEVRASLPELPDARHERLRSQYHLSVRDVNVLTRLNAEDDAAGPCLVPRLDGWEYKSDAVDFFEALVRLECAPQVAANWTIHLLPKHLGAAGVPFCHNPIPPVVIAELIHLLSEEMITQSTAQSILRDMVQTSSFPHRHGQLCLREWIREQGWQRLGIEELRPLCQSIIDSFPDEVAAIQNGKTKVMMRLVGEAMRKGQGRADPEQITALLHDLVVAKA</sequence>
<keyword evidence="3 7" id="KW-0547">Nucleotide-binding</keyword>
<dbReference type="InterPro" id="IPR017959">
    <property type="entry name" value="Asn/Gln-tRNA_amidoTrfase_suB/E"/>
</dbReference>
<dbReference type="SUPFAM" id="SSF55931">
    <property type="entry name" value="Glutamine synthetase/guanido kinase"/>
    <property type="match status" value="1"/>
</dbReference>
<dbReference type="AlphaFoldDB" id="A0A0M8MKI9"/>
<evidence type="ECO:0000256" key="6">
    <source>
        <dbReference type="ARBA" id="ARBA00047913"/>
    </source>
</evidence>
<dbReference type="SMART" id="SM00845">
    <property type="entry name" value="GatB_Yqey"/>
    <property type="match status" value="1"/>
</dbReference>
<dbReference type="InterPro" id="IPR018027">
    <property type="entry name" value="Asn/Gln_amidotransferase"/>
</dbReference>
<dbReference type="RefSeq" id="XP_017991938.1">
    <property type="nucleotide sequence ID" value="XM_018138692.1"/>
</dbReference>
<dbReference type="InterPro" id="IPR014746">
    <property type="entry name" value="Gln_synth/guanido_kin_cat_dom"/>
</dbReference>
<dbReference type="GO" id="GO:0030956">
    <property type="term" value="C:glutamyl-tRNA(Gln) amidotransferase complex"/>
    <property type="evidence" value="ECO:0007669"/>
    <property type="project" value="UniProtKB-UniRule"/>
</dbReference>
<dbReference type="InterPro" id="IPR004413">
    <property type="entry name" value="GatB"/>
</dbReference>
<dbReference type="HAMAP" id="MF_00121">
    <property type="entry name" value="GatB"/>
    <property type="match status" value="1"/>
</dbReference>
<comment type="similarity">
    <text evidence="1 7">Belongs to the GatB/GatE family. GatB subfamily.</text>
</comment>
<evidence type="ECO:0000256" key="2">
    <source>
        <dbReference type="ARBA" id="ARBA00022598"/>
    </source>
</evidence>
<keyword evidence="5 7" id="KW-0648">Protein biosynthesis</keyword>
<evidence type="ECO:0000313" key="10">
    <source>
        <dbReference type="Proteomes" id="UP000037751"/>
    </source>
</evidence>
<dbReference type="InterPro" id="IPR023168">
    <property type="entry name" value="GatB_Yqey_C_2"/>
</dbReference>
<name>A0A0M8MKI9_9BASI</name>
<dbReference type="InterPro" id="IPR006075">
    <property type="entry name" value="Asn/Gln-tRNA_Trfase_suB/E_cat"/>
</dbReference>
<dbReference type="Gene3D" id="1.10.10.410">
    <property type="match status" value="1"/>
</dbReference>
<evidence type="ECO:0000256" key="4">
    <source>
        <dbReference type="ARBA" id="ARBA00022840"/>
    </source>
</evidence>
<accession>A0A0M8MKI9</accession>
<evidence type="ECO:0000256" key="3">
    <source>
        <dbReference type="ARBA" id="ARBA00022741"/>
    </source>
</evidence>
<comment type="subunit">
    <text evidence="7">Subunit of the heterotrimeric GatCAB amidotransferase (AdT) complex, composed of A, B and C subunits.</text>
</comment>
<dbReference type="GO" id="GO:0005739">
    <property type="term" value="C:mitochondrion"/>
    <property type="evidence" value="ECO:0007669"/>
    <property type="project" value="UniProtKB-SubCell"/>
</dbReference>
<dbReference type="InterPro" id="IPR003789">
    <property type="entry name" value="Asn/Gln_tRNA_amidoTrase-B-like"/>
</dbReference>
<dbReference type="PANTHER" id="PTHR11659:SF0">
    <property type="entry name" value="GLUTAMYL-TRNA(GLN) AMIDOTRANSFERASE SUBUNIT B, MITOCHONDRIAL"/>
    <property type="match status" value="1"/>
</dbReference>